<protein>
    <submittedName>
        <fullName evidence="2">Uncharacterized protein</fullName>
    </submittedName>
</protein>
<organism evidence="2 3">
    <name type="scientific">Rubellicoccus peritrichatus</name>
    <dbReference type="NCBI Taxonomy" id="3080537"/>
    <lineage>
        <taxon>Bacteria</taxon>
        <taxon>Pseudomonadati</taxon>
        <taxon>Verrucomicrobiota</taxon>
        <taxon>Opitutia</taxon>
        <taxon>Puniceicoccales</taxon>
        <taxon>Cerasicoccaceae</taxon>
        <taxon>Rubellicoccus</taxon>
    </lineage>
</organism>
<keyword evidence="3" id="KW-1185">Reference proteome</keyword>
<keyword evidence="1" id="KW-1133">Transmembrane helix</keyword>
<evidence type="ECO:0000313" key="3">
    <source>
        <dbReference type="Proteomes" id="UP001304300"/>
    </source>
</evidence>
<feature type="transmembrane region" description="Helical" evidence="1">
    <location>
        <begin position="61"/>
        <end position="86"/>
    </location>
</feature>
<feature type="transmembrane region" description="Helical" evidence="1">
    <location>
        <begin position="36"/>
        <end position="55"/>
    </location>
</feature>
<dbReference type="Proteomes" id="UP001304300">
    <property type="component" value="Chromosome"/>
</dbReference>
<reference evidence="2 3" key="1">
    <citation type="submission" date="2023-10" db="EMBL/GenBank/DDBJ databases">
        <title>Rubellicoccus peritrichatus gen. nov., sp. nov., isolated from an algae of coral reef tank.</title>
        <authorList>
            <person name="Luo J."/>
        </authorList>
    </citation>
    <scope>NUCLEOTIDE SEQUENCE [LARGE SCALE GENOMIC DNA]</scope>
    <source>
        <strain evidence="2 3">CR14</strain>
    </source>
</reference>
<dbReference type="EMBL" id="CP136920">
    <property type="protein sequence ID" value="WOO42287.1"/>
    <property type="molecule type" value="Genomic_DNA"/>
</dbReference>
<gene>
    <name evidence="2" type="ORF">RZN69_04240</name>
</gene>
<name>A0AAQ3QWV1_9BACT</name>
<sequence>MTLQTQIIFGLFLVSLLVTYGNLQWNQPVVSILNRWVRWIITSLLIASSAVEFQWSGRPFWLIALTTFLGWFVLETLYNWAIISALSRSPIPLFPRFQRNSDGDEWPATKQFILLRDWLRSQGFSKLQSVKASLDDTVAIRSSIYQNEDRTIRCQVMFFPGRSARMSVSYVLSTQTKEGELVITDNVCLPFGGYYPDTWFIERKPLYRSLCRLMKFHRRRIQRDAVNVEAWDEDEPLEELNRQQRTLEQINMQHGFLNRPEYQEEHGRITGEGRYRLWKEIWLLNYFGSTVQY</sequence>
<feature type="transmembrane region" description="Helical" evidence="1">
    <location>
        <begin position="6"/>
        <end position="24"/>
    </location>
</feature>
<accession>A0AAQ3QWV1</accession>
<dbReference type="AlphaFoldDB" id="A0AAQ3QWV1"/>
<evidence type="ECO:0000313" key="2">
    <source>
        <dbReference type="EMBL" id="WOO42287.1"/>
    </source>
</evidence>
<proteinExistence type="predicted"/>
<dbReference type="KEGG" id="puo:RZN69_04240"/>
<evidence type="ECO:0000256" key="1">
    <source>
        <dbReference type="SAM" id="Phobius"/>
    </source>
</evidence>
<keyword evidence="1" id="KW-0812">Transmembrane</keyword>
<dbReference type="RefSeq" id="WP_317834804.1">
    <property type="nucleotide sequence ID" value="NZ_CP136920.1"/>
</dbReference>
<keyword evidence="1" id="KW-0472">Membrane</keyword>